<dbReference type="GO" id="GO:0050661">
    <property type="term" value="F:NADP binding"/>
    <property type="evidence" value="ECO:0007669"/>
    <property type="project" value="InterPro"/>
</dbReference>
<organism evidence="8 9">
    <name type="scientific">Cladorrhinum samala</name>
    <dbReference type="NCBI Taxonomy" id="585594"/>
    <lineage>
        <taxon>Eukaryota</taxon>
        <taxon>Fungi</taxon>
        <taxon>Dikarya</taxon>
        <taxon>Ascomycota</taxon>
        <taxon>Pezizomycotina</taxon>
        <taxon>Sordariomycetes</taxon>
        <taxon>Sordariomycetidae</taxon>
        <taxon>Sordariales</taxon>
        <taxon>Podosporaceae</taxon>
        <taxon>Cladorrhinum</taxon>
    </lineage>
</organism>
<feature type="domain" description="FAD dependent oxidoreductase" evidence="7">
    <location>
        <begin position="17"/>
        <end position="50"/>
    </location>
</feature>
<evidence type="ECO:0000256" key="2">
    <source>
        <dbReference type="ARBA" id="ARBA00022630"/>
    </source>
</evidence>
<dbReference type="Proteomes" id="UP001321749">
    <property type="component" value="Unassembled WGS sequence"/>
</dbReference>
<comment type="caution">
    <text evidence="8">The sequence shown here is derived from an EMBL/GenBank/DDBJ whole genome shotgun (WGS) entry which is preliminary data.</text>
</comment>
<evidence type="ECO:0000256" key="1">
    <source>
        <dbReference type="ARBA" id="ARBA00009183"/>
    </source>
</evidence>
<keyword evidence="9" id="KW-1185">Reference proteome</keyword>
<dbReference type="InterPro" id="IPR000960">
    <property type="entry name" value="Flavin_mOase"/>
</dbReference>
<evidence type="ECO:0000256" key="6">
    <source>
        <dbReference type="SAM" id="MobiDB-lite"/>
    </source>
</evidence>
<evidence type="ECO:0000259" key="7">
    <source>
        <dbReference type="Pfam" id="PF01266"/>
    </source>
</evidence>
<dbReference type="InterPro" id="IPR006076">
    <property type="entry name" value="FAD-dep_OxRdtase"/>
</dbReference>
<dbReference type="PRINTS" id="PR00419">
    <property type="entry name" value="ADXRDTASE"/>
</dbReference>
<name>A0AAV9I1G8_9PEZI</name>
<keyword evidence="3" id="KW-0274">FAD</keyword>
<dbReference type="InterPro" id="IPR036188">
    <property type="entry name" value="FAD/NAD-bd_sf"/>
</dbReference>
<reference evidence="8" key="2">
    <citation type="submission" date="2023-06" db="EMBL/GenBank/DDBJ databases">
        <authorList>
            <consortium name="Lawrence Berkeley National Laboratory"/>
            <person name="Mondo S.J."/>
            <person name="Hensen N."/>
            <person name="Bonometti L."/>
            <person name="Westerberg I."/>
            <person name="Brannstrom I.O."/>
            <person name="Guillou S."/>
            <person name="Cros-Aarteil S."/>
            <person name="Calhoun S."/>
            <person name="Haridas S."/>
            <person name="Kuo A."/>
            <person name="Pangilinan J."/>
            <person name="Riley R."/>
            <person name="Labutti K."/>
            <person name="Andreopoulos B."/>
            <person name="Lipzen A."/>
            <person name="Chen C."/>
            <person name="Yanf M."/>
            <person name="Daum C."/>
            <person name="Ng V."/>
            <person name="Clum A."/>
            <person name="Steindorff A."/>
            <person name="Ohm R."/>
            <person name="Martin F."/>
            <person name="Silar P."/>
            <person name="Natvig D."/>
            <person name="Lalanne C."/>
            <person name="Gautier V."/>
            <person name="Ament-Velasquez S.L."/>
            <person name="Kruys A."/>
            <person name="Hutchinson M.I."/>
            <person name="Powell A.J."/>
            <person name="Barry K."/>
            <person name="Miller A.N."/>
            <person name="Grigoriev I.V."/>
            <person name="Debuchy R."/>
            <person name="Gladieux P."/>
            <person name="Thoren M.H."/>
            <person name="Johannesson H."/>
        </authorList>
    </citation>
    <scope>NUCLEOTIDE SEQUENCE</scope>
    <source>
        <strain evidence="8">PSN324</strain>
    </source>
</reference>
<dbReference type="InterPro" id="IPR050346">
    <property type="entry name" value="FMO-like"/>
</dbReference>
<reference evidence="8" key="1">
    <citation type="journal article" date="2023" name="Mol. Phylogenet. Evol.">
        <title>Genome-scale phylogeny and comparative genomics of the fungal order Sordariales.</title>
        <authorList>
            <person name="Hensen N."/>
            <person name="Bonometti L."/>
            <person name="Westerberg I."/>
            <person name="Brannstrom I.O."/>
            <person name="Guillou S."/>
            <person name="Cros-Aarteil S."/>
            <person name="Calhoun S."/>
            <person name="Haridas S."/>
            <person name="Kuo A."/>
            <person name="Mondo S."/>
            <person name="Pangilinan J."/>
            <person name="Riley R."/>
            <person name="LaButti K."/>
            <person name="Andreopoulos B."/>
            <person name="Lipzen A."/>
            <person name="Chen C."/>
            <person name="Yan M."/>
            <person name="Daum C."/>
            <person name="Ng V."/>
            <person name="Clum A."/>
            <person name="Steindorff A."/>
            <person name="Ohm R.A."/>
            <person name="Martin F."/>
            <person name="Silar P."/>
            <person name="Natvig D.O."/>
            <person name="Lalanne C."/>
            <person name="Gautier V."/>
            <person name="Ament-Velasquez S.L."/>
            <person name="Kruys A."/>
            <person name="Hutchinson M.I."/>
            <person name="Powell A.J."/>
            <person name="Barry K."/>
            <person name="Miller A.N."/>
            <person name="Grigoriev I.V."/>
            <person name="Debuchy R."/>
            <person name="Gladieux P."/>
            <person name="Hiltunen Thoren M."/>
            <person name="Johannesson H."/>
        </authorList>
    </citation>
    <scope>NUCLEOTIDE SEQUENCE</scope>
    <source>
        <strain evidence="8">PSN324</strain>
    </source>
</reference>
<keyword evidence="5" id="KW-0560">Oxidoreductase</keyword>
<evidence type="ECO:0000256" key="3">
    <source>
        <dbReference type="ARBA" id="ARBA00022827"/>
    </source>
</evidence>
<dbReference type="SUPFAM" id="SSF51905">
    <property type="entry name" value="FAD/NAD(P)-binding domain"/>
    <property type="match status" value="2"/>
</dbReference>
<evidence type="ECO:0000256" key="4">
    <source>
        <dbReference type="ARBA" id="ARBA00022857"/>
    </source>
</evidence>
<sequence>MTTITNPDTRFGPGRTVAVIGAGISGVCAAAHLLKQGLNVTVFERSGVAGGIWHYDERIPESPPYPNTIPSCGDYQTSERGEYAYATPPLELPNEVHVDADDLNSSRLLDNKNVSDLEMRFSPPGPCYAGLKNNVPTTLMVSSLRAWPEGAGEFISQRDVERYVQDLATEHGVSAVTQFNTRVDEATKTPDGSKWEIRSVTLEKRESGVKLVERVSYFDLLSVASGHYNNPRIPDIPGLKEWKAAFPSRVIHSKQYRNPHAYENQNLVILGAGVSSLDICRELASISKKTYQSTRGGQYDLPASLLPPNASRVPEIARLILDEPQPGVDPRSSDSDPSPIPGSILLTSGDTLTSIHQVVVATGYITSYPFLHHLHADDLAATEAGESVLVTRDGDMTHNLHKDIFYIPDPTLAFVGVPYHVSTFSLFDFQAQVMSRVFSGKAKLPGMEDMRTEYTNRLKEKGVGRGFHSLHHSGDEIAYVQELVALASNKDGPEEADKMVGHSEKWLKRYGEMKEAMKELLAGNGDLDKLPWRNK</sequence>
<dbReference type="GO" id="GO:0050660">
    <property type="term" value="F:flavin adenine dinucleotide binding"/>
    <property type="evidence" value="ECO:0007669"/>
    <property type="project" value="InterPro"/>
</dbReference>
<dbReference type="PANTHER" id="PTHR23023">
    <property type="entry name" value="DIMETHYLANILINE MONOOXYGENASE"/>
    <property type="match status" value="1"/>
</dbReference>
<proteinExistence type="inferred from homology"/>
<evidence type="ECO:0000313" key="8">
    <source>
        <dbReference type="EMBL" id="KAK4465688.1"/>
    </source>
</evidence>
<dbReference type="Gene3D" id="3.50.50.60">
    <property type="entry name" value="FAD/NAD(P)-binding domain"/>
    <property type="match status" value="2"/>
</dbReference>
<dbReference type="Pfam" id="PF00743">
    <property type="entry name" value="FMO-like"/>
    <property type="match status" value="2"/>
</dbReference>
<evidence type="ECO:0000256" key="5">
    <source>
        <dbReference type="ARBA" id="ARBA00023002"/>
    </source>
</evidence>
<dbReference type="EMBL" id="MU864937">
    <property type="protein sequence ID" value="KAK4465688.1"/>
    <property type="molecule type" value="Genomic_DNA"/>
</dbReference>
<keyword evidence="2" id="KW-0285">Flavoprotein</keyword>
<protein>
    <submittedName>
        <fullName evidence="8">Monooxygenase</fullName>
    </submittedName>
</protein>
<gene>
    <name evidence="8" type="ORF">QBC42DRAFT_310688</name>
</gene>
<keyword evidence="4" id="KW-0521">NADP</keyword>
<comment type="similarity">
    <text evidence="1">Belongs to the FMO family.</text>
</comment>
<feature type="region of interest" description="Disordered" evidence="6">
    <location>
        <begin position="323"/>
        <end position="342"/>
    </location>
</feature>
<dbReference type="PIRSF" id="PIRSF000332">
    <property type="entry name" value="FMO"/>
    <property type="match status" value="1"/>
</dbReference>
<evidence type="ECO:0000313" key="9">
    <source>
        <dbReference type="Proteomes" id="UP001321749"/>
    </source>
</evidence>
<dbReference type="Pfam" id="PF01266">
    <property type="entry name" value="DAO"/>
    <property type="match status" value="1"/>
</dbReference>
<dbReference type="InterPro" id="IPR020946">
    <property type="entry name" value="Flavin_mOase-like"/>
</dbReference>
<dbReference type="AlphaFoldDB" id="A0AAV9I1G8"/>
<feature type="compositionally biased region" description="Low complexity" evidence="6">
    <location>
        <begin position="326"/>
        <end position="342"/>
    </location>
</feature>
<accession>A0AAV9I1G8</accession>
<dbReference type="GO" id="GO:0004499">
    <property type="term" value="F:N,N-dimethylaniline monooxygenase activity"/>
    <property type="evidence" value="ECO:0007669"/>
    <property type="project" value="InterPro"/>
</dbReference>
<keyword evidence="8" id="KW-0503">Monooxygenase</keyword>